<dbReference type="EMBL" id="OC880505">
    <property type="protein sequence ID" value="CAD7641817.1"/>
    <property type="molecule type" value="Genomic_DNA"/>
</dbReference>
<dbReference type="OrthoDB" id="192611at2759"/>
<dbReference type="Gene3D" id="3.40.50.1460">
    <property type="match status" value="1"/>
</dbReference>
<organism evidence="9">
    <name type="scientific">Medioppia subpectinata</name>
    <dbReference type="NCBI Taxonomy" id="1979941"/>
    <lineage>
        <taxon>Eukaryota</taxon>
        <taxon>Metazoa</taxon>
        <taxon>Ecdysozoa</taxon>
        <taxon>Arthropoda</taxon>
        <taxon>Chelicerata</taxon>
        <taxon>Arachnida</taxon>
        <taxon>Acari</taxon>
        <taxon>Acariformes</taxon>
        <taxon>Sarcoptiformes</taxon>
        <taxon>Oribatida</taxon>
        <taxon>Brachypylina</taxon>
        <taxon>Oppioidea</taxon>
        <taxon>Oppiidae</taxon>
        <taxon>Medioppia</taxon>
    </lineage>
</organism>
<dbReference type="InterPro" id="IPR001096">
    <property type="entry name" value="Peptidase_C13"/>
</dbReference>
<accession>A0A7R9QEH0</accession>
<dbReference type="Pfam" id="PF01650">
    <property type="entry name" value="Peptidase_C13"/>
    <property type="match status" value="1"/>
</dbReference>
<dbReference type="PIRSF" id="PIRSF019663">
    <property type="entry name" value="Legumain"/>
    <property type="match status" value="1"/>
</dbReference>
<name>A0A7R9QEH0_9ACAR</name>
<comment type="catalytic activity">
    <reaction evidence="1">
        <text>Hydrolysis of proteins and small molecule substrates at -Asn-|-Xaa- bonds.</text>
        <dbReference type="EC" id="3.4.22.34"/>
    </reaction>
</comment>
<evidence type="ECO:0000256" key="7">
    <source>
        <dbReference type="ARBA" id="ARBA00022807"/>
    </source>
</evidence>
<sequence length="332" mass="37518">MVSAVHFEPQQPFGGKAWVVLVAGSHGWGDYGFQANIYHAYHIAVARGVPKENIIVFHYDDIAANPSNPTPGVVVNTPNGTDVYAGVPKDYTGKDHTVKNFFAALKGDQELAKADKKVVNSTLNDHIFVYFIDHGAPGYVLFPKEQMHNTDLIKTLTEMNAAKRFAKLVFYLEACESGSMFEKVLPNNINVYGMTSTNSTELGWNCCRDTKRQAWVSSYFGYYWYKNWQSTDFVKETLQDQFEYLHNTTNQTGVMEPGQHAQHAHQWGDLSITKLPASQFQGPTPFIQVSNADLDKPICNPVNTREMPVQMLEKNIEETNDMHEKLRLTQEL</sequence>
<dbReference type="FunFam" id="3.40.50.1460:FF:000006">
    <property type="entry name" value="Legumain"/>
    <property type="match status" value="1"/>
</dbReference>
<dbReference type="GO" id="GO:0005773">
    <property type="term" value="C:vacuole"/>
    <property type="evidence" value="ECO:0007669"/>
    <property type="project" value="GOC"/>
</dbReference>
<feature type="active site" description="Nucleophile" evidence="8">
    <location>
        <position position="175"/>
    </location>
</feature>
<evidence type="ECO:0000256" key="8">
    <source>
        <dbReference type="PIRSR" id="PIRSR019663-1"/>
    </source>
</evidence>
<keyword evidence="6" id="KW-0378">Hydrolase</keyword>
<evidence type="ECO:0000256" key="1">
    <source>
        <dbReference type="ARBA" id="ARBA00000810"/>
    </source>
</evidence>
<protein>
    <recommendedName>
        <fullName evidence="3">legumain</fullName>
        <ecNumber evidence="3">3.4.22.34</ecNumber>
    </recommendedName>
</protein>
<dbReference type="PANTHER" id="PTHR12000:SF42">
    <property type="entry name" value="LEGUMAIN"/>
    <property type="match status" value="1"/>
</dbReference>
<evidence type="ECO:0000313" key="9">
    <source>
        <dbReference type="EMBL" id="CAD7641817.1"/>
    </source>
</evidence>
<proteinExistence type="inferred from homology"/>
<evidence type="ECO:0000256" key="2">
    <source>
        <dbReference type="ARBA" id="ARBA00009941"/>
    </source>
</evidence>
<dbReference type="EMBL" id="CAJPIZ010025930">
    <property type="protein sequence ID" value="CAG2118898.1"/>
    <property type="molecule type" value="Genomic_DNA"/>
</dbReference>
<dbReference type="PANTHER" id="PTHR12000">
    <property type="entry name" value="HEMOGLOBINASE FAMILY MEMBER"/>
    <property type="match status" value="1"/>
</dbReference>
<dbReference type="Proteomes" id="UP000759131">
    <property type="component" value="Unassembled WGS sequence"/>
</dbReference>
<gene>
    <name evidence="9" type="ORF">OSB1V03_LOCUS18848</name>
</gene>
<evidence type="ECO:0000313" key="10">
    <source>
        <dbReference type="Proteomes" id="UP000759131"/>
    </source>
</evidence>
<keyword evidence="10" id="KW-1185">Reference proteome</keyword>
<evidence type="ECO:0000256" key="5">
    <source>
        <dbReference type="ARBA" id="ARBA00022729"/>
    </source>
</evidence>
<dbReference type="AlphaFoldDB" id="A0A7R9QEH0"/>
<evidence type="ECO:0000256" key="4">
    <source>
        <dbReference type="ARBA" id="ARBA00022670"/>
    </source>
</evidence>
<keyword evidence="5" id="KW-0732">Signal</keyword>
<dbReference type="GO" id="GO:0006624">
    <property type="term" value="P:vacuolar protein processing"/>
    <property type="evidence" value="ECO:0007669"/>
    <property type="project" value="TreeGrafter"/>
</dbReference>
<evidence type="ECO:0000256" key="3">
    <source>
        <dbReference type="ARBA" id="ARBA00012628"/>
    </source>
</evidence>
<keyword evidence="4" id="KW-0645">Protease</keyword>
<keyword evidence="7" id="KW-0788">Thiol protease</keyword>
<feature type="non-terminal residue" evidence="9">
    <location>
        <position position="332"/>
    </location>
</feature>
<reference evidence="9" key="1">
    <citation type="submission" date="2020-11" db="EMBL/GenBank/DDBJ databases">
        <authorList>
            <person name="Tran Van P."/>
        </authorList>
    </citation>
    <scope>NUCLEOTIDE SEQUENCE</scope>
</reference>
<dbReference type="EC" id="3.4.22.34" evidence="3"/>
<dbReference type="GO" id="GO:0051603">
    <property type="term" value="P:proteolysis involved in protein catabolic process"/>
    <property type="evidence" value="ECO:0007669"/>
    <property type="project" value="TreeGrafter"/>
</dbReference>
<feature type="active site" evidence="8">
    <location>
        <position position="134"/>
    </location>
</feature>
<dbReference type="PRINTS" id="PR00776">
    <property type="entry name" value="HEMOGLOBNASE"/>
</dbReference>
<evidence type="ECO:0000256" key="6">
    <source>
        <dbReference type="ARBA" id="ARBA00022801"/>
    </source>
</evidence>
<comment type="similarity">
    <text evidence="2">Belongs to the peptidase C13 family.</text>
</comment>
<dbReference type="GO" id="GO:0004197">
    <property type="term" value="F:cysteine-type endopeptidase activity"/>
    <property type="evidence" value="ECO:0007669"/>
    <property type="project" value="UniProtKB-EC"/>
</dbReference>